<keyword evidence="3" id="KW-1185">Reference proteome</keyword>
<comment type="caution">
    <text evidence="2">The sequence shown here is derived from an EMBL/GenBank/DDBJ whole genome shotgun (WGS) entry which is preliminary data.</text>
</comment>
<evidence type="ECO:0000256" key="1">
    <source>
        <dbReference type="SAM" id="MobiDB-lite"/>
    </source>
</evidence>
<dbReference type="CDD" id="cd09272">
    <property type="entry name" value="RNase_HI_RT_Ty1"/>
    <property type="match status" value="1"/>
</dbReference>
<accession>A0ABQ5G9E0</accession>
<dbReference type="SUPFAM" id="SSF53098">
    <property type="entry name" value="Ribonuclease H-like"/>
    <property type="match status" value="1"/>
</dbReference>
<evidence type="ECO:0000313" key="2">
    <source>
        <dbReference type="EMBL" id="GJT72204.1"/>
    </source>
</evidence>
<dbReference type="InterPro" id="IPR036397">
    <property type="entry name" value="RNaseH_sf"/>
</dbReference>
<dbReference type="EMBL" id="BQNB010018236">
    <property type="protein sequence ID" value="GJT72204.1"/>
    <property type="molecule type" value="Genomic_DNA"/>
</dbReference>
<proteinExistence type="predicted"/>
<reference evidence="2" key="1">
    <citation type="journal article" date="2022" name="Int. J. Mol. Sci.">
        <title>Draft Genome of Tanacetum Coccineum: Genomic Comparison of Closely Related Tanacetum-Family Plants.</title>
        <authorList>
            <person name="Yamashiro T."/>
            <person name="Shiraishi A."/>
            <person name="Nakayama K."/>
            <person name="Satake H."/>
        </authorList>
    </citation>
    <scope>NUCLEOTIDE SEQUENCE</scope>
</reference>
<dbReference type="Proteomes" id="UP001151760">
    <property type="component" value="Unassembled WGS sequence"/>
</dbReference>
<dbReference type="InterPro" id="IPR012337">
    <property type="entry name" value="RNaseH-like_sf"/>
</dbReference>
<feature type="region of interest" description="Disordered" evidence="1">
    <location>
        <begin position="226"/>
        <end position="245"/>
    </location>
</feature>
<reference evidence="2" key="2">
    <citation type="submission" date="2022-01" db="EMBL/GenBank/DDBJ databases">
        <authorList>
            <person name="Yamashiro T."/>
            <person name="Shiraishi A."/>
            <person name="Satake H."/>
            <person name="Nakayama K."/>
        </authorList>
    </citation>
    <scope>NUCLEOTIDE SEQUENCE</scope>
</reference>
<protein>
    <submittedName>
        <fullName evidence="2">Retrotransposon protein, putative, unclassified</fullName>
    </submittedName>
</protein>
<evidence type="ECO:0000313" key="3">
    <source>
        <dbReference type="Proteomes" id="UP001151760"/>
    </source>
</evidence>
<organism evidence="2 3">
    <name type="scientific">Tanacetum coccineum</name>
    <dbReference type="NCBI Taxonomy" id="301880"/>
    <lineage>
        <taxon>Eukaryota</taxon>
        <taxon>Viridiplantae</taxon>
        <taxon>Streptophyta</taxon>
        <taxon>Embryophyta</taxon>
        <taxon>Tracheophyta</taxon>
        <taxon>Spermatophyta</taxon>
        <taxon>Magnoliopsida</taxon>
        <taxon>eudicotyledons</taxon>
        <taxon>Gunneridae</taxon>
        <taxon>Pentapetalae</taxon>
        <taxon>asterids</taxon>
        <taxon>campanulids</taxon>
        <taxon>Asterales</taxon>
        <taxon>Asteraceae</taxon>
        <taxon>Asteroideae</taxon>
        <taxon>Anthemideae</taxon>
        <taxon>Anthemidinae</taxon>
        <taxon>Tanacetum</taxon>
    </lineage>
</organism>
<gene>
    <name evidence="2" type="ORF">Tco_1031490</name>
</gene>
<dbReference type="Gene3D" id="3.30.420.10">
    <property type="entry name" value="Ribonuclease H-like superfamily/Ribonuclease H"/>
    <property type="match status" value="1"/>
</dbReference>
<dbReference type="PANTHER" id="PTHR11439">
    <property type="entry name" value="GAG-POL-RELATED RETROTRANSPOSON"/>
    <property type="match status" value="1"/>
</dbReference>
<name>A0ABQ5G9E0_9ASTR</name>
<sequence length="527" mass="60681">MMASSPICLFSRPQRISPGLARHLSSLELGEINHLARHDLLRGLPKLKFEKDHLCSAYAMDKRKKKPHKPKFEDTNQEKHYLLHMNLCGPMRVASVNGKKYILIIVDDYSRFTWVKCLRSKDEAPYFIIKFLKMIQLRLKHLSNESEWTIELSLLIKLCVNIIRRLASLMKHLLLALHSKMVSLKDVIDILFQPLFDELLNPLSSVDRPAPEVIALIAEVVAPEPAASTGLPSSTTVDQDAPSPKHVTKWTKDHHLDNIIGELERPISTRLQLHEQALFCYYDSFLTLVEPKNYKDALTQACWIEAMQEVLNEFECLKVWELVPHLDKVMILQSPRGIFINQTKYALESLKKYGMESSDPVDTPMVEKSKLDEDSQRKAVNPIHYRDRIVSWSSKRQKSTAISSTEAEYIALSGCCAQVLWMRSQLTDYGLGFNKIPMYCDNKSAIALCYNNVQHSRSKHIDIRFHFIKEQVENGVVKLYFVNSEYQLADIFTKAFGRERIEFLINKLGMQSFMPETLKQLADEAEE</sequence>
<dbReference type="PANTHER" id="PTHR11439:SF495">
    <property type="entry name" value="REVERSE TRANSCRIPTASE, RNA-DEPENDENT DNA POLYMERASE-RELATED"/>
    <property type="match status" value="1"/>
</dbReference>